<keyword evidence="6" id="KW-0732">Signal</keyword>
<dbReference type="GO" id="GO:0000139">
    <property type="term" value="C:Golgi membrane"/>
    <property type="evidence" value="ECO:0007669"/>
    <property type="project" value="UniProtKB-SubCell"/>
</dbReference>
<dbReference type="InterPro" id="IPR009653">
    <property type="entry name" value="Ksh1"/>
</dbReference>
<evidence type="ECO:0000256" key="12">
    <source>
        <dbReference type="PROSITE-ProRule" id="PRU00125"/>
    </source>
</evidence>
<evidence type="ECO:0000256" key="7">
    <source>
        <dbReference type="ARBA" id="ARBA00022833"/>
    </source>
</evidence>
<comment type="caution">
    <text evidence="15">The sequence shown here is derived from an EMBL/GenBank/DDBJ whole genome shotgun (WGS) entry which is preliminary data.</text>
</comment>
<evidence type="ECO:0000256" key="13">
    <source>
        <dbReference type="SAM" id="MobiDB-lite"/>
    </source>
</evidence>
<dbReference type="PANTHER" id="PTHR24206">
    <property type="entry name" value="OS06G0237300 PROTEIN"/>
    <property type="match status" value="1"/>
</dbReference>
<dbReference type="Pfam" id="PF06842">
    <property type="entry name" value="DUF1242"/>
    <property type="match status" value="1"/>
</dbReference>
<dbReference type="AlphaFoldDB" id="A0A9N7NII6"/>
<evidence type="ECO:0000313" key="15">
    <source>
        <dbReference type="EMBL" id="CAA0830694.1"/>
    </source>
</evidence>
<feature type="compositionally biased region" description="Basic and acidic residues" evidence="13">
    <location>
        <begin position="341"/>
        <end position="355"/>
    </location>
</feature>
<protein>
    <submittedName>
        <fullName evidence="15">LIM domain-containing protein PLIM2c</fullName>
    </submittedName>
</protein>
<feature type="compositionally biased region" description="Acidic residues" evidence="13">
    <location>
        <begin position="356"/>
        <end position="366"/>
    </location>
</feature>
<feature type="region of interest" description="Disordered" evidence="13">
    <location>
        <begin position="331"/>
        <end position="366"/>
    </location>
</feature>
<evidence type="ECO:0000256" key="3">
    <source>
        <dbReference type="ARBA" id="ARBA00008961"/>
    </source>
</evidence>
<evidence type="ECO:0000256" key="9">
    <source>
        <dbReference type="ARBA" id="ARBA00023034"/>
    </source>
</evidence>
<keyword evidence="5 12" id="KW-0479">Metal-binding</keyword>
<evidence type="ECO:0000256" key="5">
    <source>
        <dbReference type="ARBA" id="ARBA00022723"/>
    </source>
</evidence>
<evidence type="ECO:0000313" key="16">
    <source>
        <dbReference type="Proteomes" id="UP001153555"/>
    </source>
</evidence>
<dbReference type="GO" id="GO:0051017">
    <property type="term" value="P:actin filament bundle assembly"/>
    <property type="evidence" value="ECO:0007669"/>
    <property type="project" value="UniProtKB-ARBA"/>
</dbReference>
<dbReference type="GO" id="GO:0046872">
    <property type="term" value="F:metal ion binding"/>
    <property type="evidence" value="ECO:0007669"/>
    <property type="project" value="UniProtKB-KW"/>
</dbReference>
<dbReference type="FunFam" id="2.10.110.10:FF:000002">
    <property type="entry name" value="LIM domain and actin-binding 1"/>
    <property type="match status" value="1"/>
</dbReference>
<evidence type="ECO:0000256" key="10">
    <source>
        <dbReference type="ARBA" id="ARBA00023038"/>
    </source>
</evidence>
<dbReference type="Proteomes" id="UP001153555">
    <property type="component" value="Unassembled WGS sequence"/>
</dbReference>
<keyword evidence="16" id="KW-1185">Reference proteome</keyword>
<sequence length="366" mass="39694">MSALFNFHSFLTVVLLGICACTYVKIQFPALLEQRTGFRGVFWKAARIGERLSPWVAIGCLTMGKSLGNPNFTAADAPLFRRVTPCNHRAGLGRVAVEGCFSASLDICQYLWLTGRRWVSPPCLPRHRRGCRPPSLAPAAGAYHTAGVLFSHAFVQFCGGCPSSAAICLGGVVPPGCLPACCASRLAACRLAVPGGMMSNYSSMDGVLYCKPHFEQLFKESGNFSKNFQNAGKPERENSLTRAPSKLSSLFSGTLDKCPACNKTVYPLEKVIMEGESFHKSCFKCAHGGCHLTHSSYAALDGILYCKVHFQQLFMEKGNYQHVLNAANHKKGLTEPADSESEPKGEADVEEKVDAGDEPDNPQEQS</sequence>
<evidence type="ECO:0000256" key="11">
    <source>
        <dbReference type="ARBA" id="ARBA00023136"/>
    </source>
</evidence>
<comment type="function">
    <text evidence="1">Involved in the early part of the secretory pathway.</text>
</comment>
<dbReference type="Gene3D" id="2.10.110.10">
    <property type="entry name" value="Cysteine Rich Protein"/>
    <property type="match status" value="1"/>
</dbReference>
<evidence type="ECO:0000256" key="6">
    <source>
        <dbReference type="ARBA" id="ARBA00022729"/>
    </source>
</evidence>
<dbReference type="Pfam" id="PF00412">
    <property type="entry name" value="LIM"/>
    <property type="match status" value="1"/>
</dbReference>
<gene>
    <name evidence="15" type="ORF">SHERM_26084</name>
</gene>
<dbReference type="SUPFAM" id="SSF57716">
    <property type="entry name" value="Glucocorticoid receptor-like (DNA-binding domain)"/>
    <property type="match status" value="3"/>
</dbReference>
<proteinExistence type="inferred from homology"/>
<keyword evidence="10 12" id="KW-0440">LIM domain</keyword>
<dbReference type="GO" id="GO:0051015">
    <property type="term" value="F:actin filament binding"/>
    <property type="evidence" value="ECO:0007669"/>
    <property type="project" value="UniProtKB-ARBA"/>
</dbReference>
<comment type="similarity">
    <text evidence="3">Belongs to the KISH family.</text>
</comment>
<dbReference type="OrthoDB" id="10034655at2759"/>
<evidence type="ECO:0000256" key="2">
    <source>
        <dbReference type="ARBA" id="ARBA00004614"/>
    </source>
</evidence>
<keyword evidence="11" id="KW-0472">Membrane</keyword>
<evidence type="ECO:0000256" key="4">
    <source>
        <dbReference type="ARBA" id="ARBA00022692"/>
    </source>
</evidence>
<keyword evidence="4" id="KW-0812">Transmembrane</keyword>
<keyword evidence="7 12" id="KW-0862">Zinc</keyword>
<organism evidence="15 16">
    <name type="scientific">Striga hermonthica</name>
    <name type="common">Purple witchweed</name>
    <name type="synonym">Buchnera hermonthica</name>
    <dbReference type="NCBI Taxonomy" id="68872"/>
    <lineage>
        <taxon>Eukaryota</taxon>
        <taxon>Viridiplantae</taxon>
        <taxon>Streptophyta</taxon>
        <taxon>Embryophyta</taxon>
        <taxon>Tracheophyta</taxon>
        <taxon>Spermatophyta</taxon>
        <taxon>Magnoliopsida</taxon>
        <taxon>eudicotyledons</taxon>
        <taxon>Gunneridae</taxon>
        <taxon>Pentapetalae</taxon>
        <taxon>asterids</taxon>
        <taxon>lamiids</taxon>
        <taxon>Lamiales</taxon>
        <taxon>Orobanchaceae</taxon>
        <taxon>Buchnereae</taxon>
        <taxon>Striga</taxon>
    </lineage>
</organism>
<feature type="domain" description="LIM zinc-binding" evidence="14">
    <location>
        <begin position="256"/>
        <end position="316"/>
    </location>
</feature>
<dbReference type="PROSITE" id="PS50023">
    <property type="entry name" value="LIM_DOMAIN_2"/>
    <property type="match status" value="1"/>
</dbReference>
<name>A0A9N7NII6_STRHE</name>
<reference evidence="15" key="1">
    <citation type="submission" date="2019-12" db="EMBL/GenBank/DDBJ databases">
        <authorList>
            <person name="Scholes J."/>
        </authorList>
    </citation>
    <scope>NUCLEOTIDE SEQUENCE</scope>
</reference>
<dbReference type="InterPro" id="IPR001781">
    <property type="entry name" value="Znf_LIM"/>
</dbReference>
<dbReference type="EMBL" id="CACSLK010027831">
    <property type="protein sequence ID" value="CAA0830694.1"/>
    <property type="molecule type" value="Genomic_DNA"/>
</dbReference>
<accession>A0A9N7NII6</accession>
<keyword evidence="8" id="KW-1133">Transmembrane helix</keyword>
<evidence type="ECO:0000256" key="8">
    <source>
        <dbReference type="ARBA" id="ARBA00022989"/>
    </source>
</evidence>
<comment type="subcellular location">
    <subcellularLocation>
        <location evidence="2">Golgi apparatus membrane</location>
        <topology evidence="2">Single-pass type I membrane protein</topology>
    </subcellularLocation>
</comment>
<dbReference type="SMART" id="SM00132">
    <property type="entry name" value="LIM"/>
    <property type="match status" value="1"/>
</dbReference>
<keyword evidence="9" id="KW-0333">Golgi apparatus</keyword>
<evidence type="ECO:0000256" key="1">
    <source>
        <dbReference type="ARBA" id="ARBA00002154"/>
    </source>
</evidence>
<evidence type="ECO:0000259" key="14">
    <source>
        <dbReference type="PROSITE" id="PS50023"/>
    </source>
</evidence>